<keyword evidence="3" id="KW-1185">Reference proteome</keyword>
<evidence type="ECO:0000313" key="3">
    <source>
        <dbReference type="Proteomes" id="UP000005237"/>
    </source>
</evidence>
<name>A0A8R1HJK6_CAEJA</name>
<organism evidence="2 3">
    <name type="scientific">Caenorhabditis japonica</name>
    <dbReference type="NCBI Taxonomy" id="281687"/>
    <lineage>
        <taxon>Eukaryota</taxon>
        <taxon>Metazoa</taxon>
        <taxon>Ecdysozoa</taxon>
        <taxon>Nematoda</taxon>
        <taxon>Chromadorea</taxon>
        <taxon>Rhabditida</taxon>
        <taxon>Rhabditina</taxon>
        <taxon>Rhabditomorpha</taxon>
        <taxon>Rhabditoidea</taxon>
        <taxon>Rhabditidae</taxon>
        <taxon>Peloderinae</taxon>
        <taxon>Caenorhabditis</taxon>
    </lineage>
</organism>
<reference evidence="2" key="2">
    <citation type="submission" date="2022-06" db="UniProtKB">
        <authorList>
            <consortium name="EnsemblMetazoa"/>
        </authorList>
    </citation>
    <scope>IDENTIFICATION</scope>
    <source>
        <strain evidence="2">DF5081</strain>
    </source>
</reference>
<protein>
    <submittedName>
        <fullName evidence="2">Uncharacterized protein</fullName>
    </submittedName>
</protein>
<reference evidence="3" key="1">
    <citation type="submission" date="2010-08" db="EMBL/GenBank/DDBJ databases">
        <authorList>
            <consortium name="Caenorhabditis japonica Sequencing Consortium"/>
            <person name="Wilson R.K."/>
        </authorList>
    </citation>
    <scope>NUCLEOTIDE SEQUENCE [LARGE SCALE GENOMIC DNA]</scope>
    <source>
        <strain evidence="3">DF5081</strain>
    </source>
</reference>
<accession>A0A8R1HJK6</accession>
<evidence type="ECO:0000256" key="1">
    <source>
        <dbReference type="SAM" id="MobiDB-lite"/>
    </source>
</evidence>
<proteinExistence type="predicted"/>
<evidence type="ECO:0000313" key="2">
    <source>
        <dbReference type="EnsemblMetazoa" id="CJA01714.1"/>
    </source>
</evidence>
<dbReference type="AlphaFoldDB" id="A0A8R1HJK6"/>
<dbReference type="EnsemblMetazoa" id="CJA01714.1">
    <property type="protein sequence ID" value="CJA01714.1"/>
    <property type="gene ID" value="WBGene00120918"/>
</dbReference>
<feature type="region of interest" description="Disordered" evidence="1">
    <location>
        <begin position="140"/>
        <end position="159"/>
    </location>
</feature>
<dbReference type="Proteomes" id="UP000005237">
    <property type="component" value="Unassembled WGS sequence"/>
</dbReference>
<sequence>MNRLDDSARTHTQSSTDDVHSVCSQLSGVRFQDLAPPRVFPKAHQSSILRKYEEPALLVANPVRYSTIRFENTHSVVDFAQFGELPTFRKQACRSTNNPWRRYGALIKLTNTGGFAPNIGSKKDRKKREQLVYVKQNMKLPSPPQCSQMSLNKAREPGF</sequence>